<accession>J3N9D4</accession>
<dbReference type="AlphaFoldDB" id="J3N9D4"/>
<dbReference type="EnsemblPlants" id="OB11G24200.1">
    <property type="protein sequence ID" value="OB11G24200.1"/>
    <property type="gene ID" value="OB11G24200"/>
</dbReference>
<name>J3N9D4_ORYBR</name>
<proteinExistence type="predicted"/>
<evidence type="ECO:0000313" key="1">
    <source>
        <dbReference type="EnsemblPlants" id="OB11G24200.1"/>
    </source>
</evidence>
<reference evidence="1" key="1">
    <citation type="journal article" date="2013" name="Nat. Commun.">
        <title>Whole-genome sequencing of Oryza brachyantha reveals mechanisms underlying Oryza genome evolution.</title>
        <authorList>
            <person name="Chen J."/>
            <person name="Huang Q."/>
            <person name="Gao D."/>
            <person name="Wang J."/>
            <person name="Lang Y."/>
            <person name="Liu T."/>
            <person name="Li B."/>
            <person name="Bai Z."/>
            <person name="Luis Goicoechea J."/>
            <person name="Liang C."/>
            <person name="Chen C."/>
            <person name="Zhang W."/>
            <person name="Sun S."/>
            <person name="Liao Y."/>
            <person name="Zhang X."/>
            <person name="Yang L."/>
            <person name="Song C."/>
            <person name="Wang M."/>
            <person name="Shi J."/>
            <person name="Liu G."/>
            <person name="Liu J."/>
            <person name="Zhou H."/>
            <person name="Zhou W."/>
            <person name="Yu Q."/>
            <person name="An N."/>
            <person name="Chen Y."/>
            <person name="Cai Q."/>
            <person name="Wang B."/>
            <person name="Liu B."/>
            <person name="Min J."/>
            <person name="Huang Y."/>
            <person name="Wu H."/>
            <person name="Li Z."/>
            <person name="Zhang Y."/>
            <person name="Yin Y."/>
            <person name="Song W."/>
            <person name="Jiang J."/>
            <person name="Jackson S.A."/>
            <person name="Wing R.A."/>
            <person name="Wang J."/>
            <person name="Chen M."/>
        </authorList>
    </citation>
    <scope>NUCLEOTIDE SEQUENCE [LARGE SCALE GENOMIC DNA]</scope>
    <source>
        <strain evidence="1">cv. IRGC 101232</strain>
    </source>
</reference>
<dbReference type="Gramene" id="OB11G24200.1">
    <property type="protein sequence ID" value="OB11G24200.1"/>
    <property type="gene ID" value="OB11G24200"/>
</dbReference>
<reference evidence="1" key="2">
    <citation type="submission" date="2013-04" db="UniProtKB">
        <authorList>
            <consortium name="EnsemblPlants"/>
        </authorList>
    </citation>
    <scope>IDENTIFICATION</scope>
</reference>
<evidence type="ECO:0000313" key="2">
    <source>
        <dbReference type="Proteomes" id="UP000006038"/>
    </source>
</evidence>
<keyword evidence="2" id="KW-1185">Reference proteome</keyword>
<dbReference type="HOGENOM" id="CLU_1899416_0_0_1"/>
<sequence length="134" mass="15156">MATIDMFVGRVHDMGWAWVEIPEGTIGEPVLTRTWQLAVDGGIVMAGKFSQKSNLSIDKFMCKFLRIQYQLKKPDESAIIAIVKRGLFKGPLCYDLSKDGPTTTNELFERMEKVTTMEEDDLPLDVELATIIRN</sequence>
<organism evidence="1">
    <name type="scientific">Oryza brachyantha</name>
    <name type="common">malo sina</name>
    <dbReference type="NCBI Taxonomy" id="4533"/>
    <lineage>
        <taxon>Eukaryota</taxon>
        <taxon>Viridiplantae</taxon>
        <taxon>Streptophyta</taxon>
        <taxon>Embryophyta</taxon>
        <taxon>Tracheophyta</taxon>
        <taxon>Spermatophyta</taxon>
        <taxon>Magnoliopsida</taxon>
        <taxon>Liliopsida</taxon>
        <taxon>Poales</taxon>
        <taxon>Poaceae</taxon>
        <taxon>BOP clade</taxon>
        <taxon>Oryzoideae</taxon>
        <taxon>Oryzeae</taxon>
        <taxon>Oryzinae</taxon>
        <taxon>Oryza</taxon>
    </lineage>
</organism>
<protein>
    <submittedName>
        <fullName evidence="1">Uncharacterized protein</fullName>
    </submittedName>
</protein>
<dbReference type="Proteomes" id="UP000006038">
    <property type="component" value="Chromosome 11"/>
</dbReference>